<dbReference type="CDD" id="cd00770">
    <property type="entry name" value="SerRS_core"/>
    <property type="match status" value="1"/>
</dbReference>
<organism evidence="12 13">
    <name type="scientific">Mycolicibacterium iranicum</name>
    <name type="common">Mycobacterium iranicum</name>
    <dbReference type="NCBI Taxonomy" id="912594"/>
    <lineage>
        <taxon>Bacteria</taxon>
        <taxon>Bacillati</taxon>
        <taxon>Actinomycetota</taxon>
        <taxon>Actinomycetes</taxon>
        <taxon>Mycobacteriales</taxon>
        <taxon>Mycobacteriaceae</taxon>
        <taxon>Mycolicibacterium</taxon>
    </lineage>
</organism>
<evidence type="ECO:0000256" key="5">
    <source>
        <dbReference type="ARBA" id="ARBA00022917"/>
    </source>
</evidence>
<comment type="catalytic activity">
    <reaction evidence="7">
        <text>tRNA(Ser) + L-serine + ATP = L-seryl-tRNA(Ser) + AMP + diphosphate + H(+)</text>
        <dbReference type="Rhea" id="RHEA:12292"/>
        <dbReference type="Rhea" id="RHEA-COMP:9669"/>
        <dbReference type="Rhea" id="RHEA-COMP:9703"/>
        <dbReference type="ChEBI" id="CHEBI:15378"/>
        <dbReference type="ChEBI" id="CHEBI:30616"/>
        <dbReference type="ChEBI" id="CHEBI:33019"/>
        <dbReference type="ChEBI" id="CHEBI:33384"/>
        <dbReference type="ChEBI" id="CHEBI:78442"/>
        <dbReference type="ChEBI" id="CHEBI:78533"/>
        <dbReference type="ChEBI" id="CHEBI:456215"/>
        <dbReference type="EC" id="6.1.1.11"/>
    </reaction>
</comment>
<dbReference type="InterPro" id="IPR033729">
    <property type="entry name" value="SerRS_core"/>
</dbReference>
<feature type="binding site" evidence="7 9">
    <location>
        <begin position="257"/>
        <end position="259"/>
    </location>
    <ligand>
        <name>ATP</name>
        <dbReference type="ChEBI" id="CHEBI:30616"/>
    </ligand>
</feature>
<evidence type="ECO:0000256" key="4">
    <source>
        <dbReference type="ARBA" id="ARBA00022840"/>
    </source>
</evidence>
<feature type="binding site" evidence="7">
    <location>
        <begin position="226"/>
        <end position="228"/>
    </location>
    <ligand>
        <name>L-serine</name>
        <dbReference type="ChEBI" id="CHEBI:33384"/>
    </ligand>
</feature>
<proteinExistence type="inferred from homology"/>
<dbReference type="GO" id="GO:0006434">
    <property type="term" value="P:seryl-tRNA aminoacylation"/>
    <property type="evidence" value="ECO:0007669"/>
    <property type="project" value="UniProtKB-UniRule"/>
</dbReference>
<reference evidence="12 13" key="1">
    <citation type="submission" date="2016-04" db="EMBL/GenBank/DDBJ databases">
        <title>Draft Genome Sequences of Staphylococcus capitis Strain H36, S. capitis Strain H65, S. cohnii Strain H62, S. hominis Strain H69, Mycobacterium iranicum Strain H39, Plantibacter sp. Strain H53, Pseudomonas oryzihabitans Strain H72, and Microbacterium sp. Strain H83, isolated from residential settings.</title>
        <authorList>
            <person name="Lymperopoulou D."/>
            <person name="Adams R.I."/>
            <person name="Lindow S."/>
            <person name="Coil D.A."/>
            <person name="Jospin G."/>
            <person name="Eisen J.A."/>
        </authorList>
    </citation>
    <scope>NUCLEOTIDE SEQUENCE [LARGE SCALE GENOMIC DNA]</scope>
    <source>
        <strain evidence="12 13">H39</strain>
    </source>
</reference>
<dbReference type="GO" id="GO:0005524">
    <property type="term" value="F:ATP binding"/>
    <property type="evidence" value="ECO:0007669"/>
    <property type="project" value="UniProtKB-UniRule"/>
</dbReference>
<dbReference type="PROSITE" id="PS50862">
    <property type="entry name" value="AA_TRNA_LIGASE_II"/>
    <property type="match status" value="1"/>
</dbReference>
<evidence type="ECO:0000256" key="8">
    <source>
        <dbReference type="PIRSR" id="PIRSR001529-1"/>
    </source>
</evidence>
<dbReference type="STRING" id="912594.AWC12_00360"/>
<dbReference type="PIRSF" id="PIRSF001529">
    <property type="entry name" value="Ser-tRNA-synth_IIa"/>
    <property type="match status" value="1"/>
</dbReference>
<name>A0A178LQR6_MYCIR</name>
<dbReference type="EC" id="6.1.1.11" evidence="7"/>
<feature type="binding site" evidence="7 9">
    <location>
        <begin position="344"/>
        <end position="347"/>
    </location>
    <ligand>
        <name>ATP</name>
        <dbReference type="ChEBI" id="CHEBI:30616"/>
    </ligand>
</feature>
<feature type="site" description="Important for serine binding" evidence="8">
    <location>
        <position position="379"/>
    </location>
</feature>
<keyword evidence="3 7" id="KW-0547">Nucleotide-binding</keyword>
<dbReference type="GO" id="GO:0005737">
    <property type="term" value="C:cytoplasm"/>
    <property type="evidence" value="ECO:0007669"/>
    <property type="project" value="UniProtKB-SubCell"/>
</dbReference>
<dbReference type="Pfam" id="PF02403">
    <property type="entry name" value="Seryl_tRNA_N"/>
    <property type="match status" value="1"/>
</dbReference>
<feature type="binding site" evidence="7">
    <location>
        <position position="379"/>
    </location>
    <ligand>
        <name>L-serine</name>
        <dbReference type="ChEBI" id="CHEBI:33384"/>
    </ligand>
</feature>
<dbReference type="AlphaFoldDB" id="A0A178LQR6"/>
<feature type="binding site" evidence="7 8">
    <location>
        <position position="280"/>
    </location>
    <ligand>
        <name>L-serine</name>
        <dbReference type="ChEBI" id="CHEBI:33384"/>
    </ligand>
</feature>
<dbReference type="InterPro" id="IPR045864">
    <property type="entry name" value="aa-tRNA-synth_II/BPL/LPL"/>
</dbReference>
<dbReference type="PRINTS" id="PR00981">
    <property type="entry name" value="TRNASYNTHSER"/>
</dbReference>
<evidence type="ECO:0000256" key="10">
    <source>
        <dbReference type="SAM" id="MobiDB-lite"/>
    </source>
</evidence>
<dbReference type="UniPathway" id="UPA00906">
    <property type="reaction ID" value="UER00895"/>
</dbReference>
<evidence type="ECO:0000256" key="3">
    <source>
        <dbReference type="ARBA" id="ARBA00022741"/>
    </source>
</evidence>
<feature type="domain" description="Aminoacyl-transfer RNA synthetases class-II family profile" evidence="11">
    <location>
        <begin position="135"/>
        <end position="403"/>
    </location>
</feature>
<dbReference type="Gene3D" id="3.30.930.10">
    <property type="entry name" value="Bira Bifunctional Protein, Domain 2"/>
    <property type="match status" value="1"/>
</dbReference>
<feature type="region of interest" description="Disordered" evidence="10">
    <location>
        <begin position="1"/>
        <end position="24"/>
    </location>
</feature>
<keyword evidence="6 7" id="KW-0030">Aminoacyl-tRNA synthetase</keyword>
<feature type="binding site" evidence="8">
    <location>
        <position position="377"/>
    </location>
    <ligand>
        <name>L-serine</name>
        <dbReference type="ChEBI" id="CHEBI:33384"/>
    </ligand>
</feature>
<dbReference type="OrthoDB" id="9804647at2"/>
<gene>
    <name evidence="7" type="primary">serS</name>
    <name evidence="12" type="ORF">A4X20_28250</name>
</gene>
<dbReference type="NCBIfam" id="TIGR00414">
    <property type="entry name" value="serS"/>
    <property type="match status" value="1"/>
</dbReference>
<comment type="similarity">
    <text evidence="7">Belongs to the class-II aminoacyl-tRNA synthetase family. Type-1 seryl-tRNA synthetase subfamily.</text>
</comment>
<dbReference type="EMBL" id="LWCS01000051">
    <property type="protein sequence ID" value="OAN32935.1"/>
    <property type="molecule type" value="Genomic_DNA"/>
</dbReference>
<dbReference type="Pfam" id="PF00587">
    <property type="entry name" value="tRNA-synt_2b"/>
    <property type="match status" value="1"/>
</dbReference>
<feature type="binding site" evidence="8">
    <location>
        <position position="257"/>
    </location>
    <ligand>
        <name>L-serine</name>
        <dbReference type="ChEBI" id="CHEBI:33384"/>
    </ligand>
</feature>
<feature type="binding site" evidence="8">
    <location>
        <position position="226"/>
    </location>
    <ligand>
        <name>L-serine</name>
        <dbReference type="ChEBI" id="CHEBI:33384"/>
    </ligand>
</feature>
<comment type="subcellular location">
    <subcellularLocation>
        <location evidence="7">Cytoplasm</location>
    </subcellularLocation>
</comment>
<dbReference type="InterPro" id="IPR042103">
    <property type="entry name" value="SerRS_1_N_sf"/>
</dbReference>
<comment type="function">
    <text evidence="7">Catalyzes the attachment of serine to tRNA(Ser). Is also able to aminoacylate tRNA(Sec) with serine, to form the misacylated tRNA L-seryl-tRNA(Sec), which will be further converted into selenocysteinyl-tRNA(Sec).</text>
</comment>
<evidence type="ECO:0000256" key="7">
    <source>
        <dbReference type="HAMAP-Rule" id="MF_00176"/>
    </source>
</evidence>
<dbReference type="RefSeq" id="WP_064284153.1">
    <property type="nucleotide sequence ID" value="NZ_LWCS01000051.1"/>
</dbReference>
<evidence type="ECO:0000256" key="6">
    <source>
        <dbReference type="ARBA" id="ARBA00023146"/>
    </source>
</evidence>
<dbReference type="FunFam" id="3.30.930.10:FF:000048">
    <property type="entry name" value="Serine--tRNA ligase"/>
    <property type="match status" value="1"/>
</dbReference>
<dbReference type="SUPFAM" id="SSF46589">
    <property type="entry name" value="tRNA-binding arm"/>
    <property type="match status" value="1"/>
</dbReference>
<evidence type="ECO:0000259" key="11">
    <source>
        <dbReference type="PROSITE" id="PS50862"/>
    </source>
</evidence>
<accession>A0A178LQR6</accession>
<keyword evidence="4 7" id="KW-0067">ATP-binding</keyword>
<dbReference type="eggNOG" id="COG0172">
    <property type="taxonomic scope" value="Bacteria"/>
</dbReference>
<dbReference type="InterPro" id="IPR010978">
    <property type="entry name" value="tRNA-bd_arm"/>
</dbReference>
<dbReference type="SUPFAM" id="SSF55681">
    <property type="entry name" value="Class II aaRS and biotin synthetases"/>
    <property type="match status" value="1"/>
</dbReference>
<evidence type="ECO:0000313" key="13">
    <source>
        <dbReference type="Proteomes" id="UP000078396"/>
    </source>
</evidence>
<dbReference type="InterPro" id="IPR002314">
    <property type="entry name" value="aa-tRNA-synt_IIb"/>
</dbReference>
<dbReference type="Gene3D" id="1.10.287.40">
    <property type="entry name" value="Serine-tRNA synthetase, tRNA binding domain"/>
    <property type="match status" value="1"/>
</dbReference>
<keyword evidence="2 7" id="KW-0436">Ligase</keyword>
<comment type="domain">
    <text evidence="7">Consists of two distinct domains, a catalytic core and a N-terminal extension that is involved in tRNA binding.</text>
</comment>
<dbReference type="Proteomes" id="UP000078396">
    <property type="component" value="Unassembled WGS sequence"/>
</dbReference>
<dbReference type="PANTHER" id="PTHR11778">
    <property type="entry name" value="SERYL-TRNA SYNTHETASE"/>
    <property type="match status" value="1"/>
</dbReference>
<evidence type="ECO:0000313" key="12">
    <source>
        <dbReference type="EMBL" id="OAN32935.1"/>
    </source>
</evidence>
<keyword evidence="1 7" id="KW-0963">Cytoplasm</keyword>
<comment type="pathway">
    <text evidence="7">Aminoacyl-tRNA biosynthesis; selenocysteinyl-tRNA(Sec) biosynthesis; L-seryl-tRNA(Sec) from L-serine and tRNA(Sec): step 1/1.</text>
</comment>
<feature type="binding site" evidence="9">
    <location>
        <begin position="273"/>
        <end position="276"/>
    </location>
    <ligand>
        <name>ATP</name>
        <dbReference type="ChEBI" id="CHEBI:30616"/>
    </ligand>
</feature>
<dbReference type="GO" id="GO:0016260">
    <property type="term" value="P:selenocysteine biosynthetic process"/>
    <property type="evidence" value="ECO:0007669"/>
    <property type="project" value="UniProtKB-UniRule"/>
</dbReference>
<comment type="catalytic activity">
    <reaction evidence="7">
        <text>tRNA(Sec) + L-serine + ATP = L-seryl-tRNA(Sec) + AMP + diphosphate + H(+)</text>
        <dbReference type="Rhea" id="RHEA:42580"/>
        <dbReference type="Rhea" id="RHEA-COMP:9742"/>
        <dbReference type="Rhea" id="RHEA-COMP:10128"/>
        <dbReference type="ChEBI" id="CHEBI:15378"/>
        <dbReference type="ChEBI" id="CHEBI:30616"/>
        <dbReference type="ChEBI" id="CHEBI:33019"/>
        <dbReference type="ChEBI" id="CHEBI:33384"/>
        <dbReference type="ChEBI" id="CHEBI:78442"/>
        <dbReference type="ChEBI" id="CHEBI:78533"/>
        <dbReference type="ChEBI" id="CHEBI:456215"/>
        <dbReference type="EC" id="6.1.1.11"/>
    </reaction>
</comment>
<protein>
    <recommendedName>
        <fullName evidence="7">Serine--tRNA ligase</fullName>
        <ecNumber evidence="7">6.1.1.11</ecNumber>
    </recommendedName>
    <alternativeName>
        <fullName evidence="7">Seryl-tRNA synthetase</fullName>
        <shortName evidence="7">SerRS</shortName>
    </alternativeName>
    <alternativeName>
        <fullName evidence="7">Seryl-tRNA(Ser/Sec) synthetase</fullName>
    </alternativeName>
</protein>
<sequence>MIDPKVLRENPDAVRASQRARGEDPALVDALADADAARRTAISAADNLRAEQKSASKLVGKASPDERPGLLAAAKELAEKVKAAEVAQSDAEAAYTAAHMAISNVIIDGVPAGGEDDFVVLDTVGEPPALDKPKDHLELGEALGLIDMERGAKVSGSRFYFLTGFGALLQLGLFQLAVRTATENGFTLVIPPVLVRPEIMRGTGFLGAHADEIYHLEEDDLYLVGTSEVPLAGYHSDEILDLSEGPLRYAGWSSCFRREAGSYGKDTRGIIRVHQFDKVEGFVYCKPEDAEAEHERLLGWQRQMLGHIEVPYRVIDIAAGDLGSSAARKYDCEAWVPTQQTYRELTSTSNCTTFQARRLAVRYRDENGKPQTAATLNGTLATTRWLVAILENHQQPDGSVRIPDALAPYVGVDVLTPKS</sequence>
<dbReference type="InterPro" id="IPR015866">
    <property type="entry name" value="Ser-tRNA-synth_1_N"/>
</dbReference>
<dbReference type="InterPro" id="IPR006195">
    <property type="entry name" value="aa-tRNA-synth_II"/>
</dbReference>
<dbReference type="GO" id="GO:0004828">
    <property type="term" value="F:serine-tRNA ligase activity"/>
    <property type="evidence" value="ECO:0007669"/>
    <property type="project" value="UniProtKB-UniRule"/>
</dbReference>
<evidence type="ECO:0000256" key="9">
    <source>
        <dbReference type="PIRSR" id="PIRSR001529-2"/>
    </source>
</evidence>
<feature type="binding site" evidence="7">
    <location>
        <position position="273"/>
    </location>
    <ligand>
        <name>ATP</name>
        <dbReference type="ChEBI" id="CHEBI:30616"/>
    </ligand>
</feature>
<comment type="caution">
    <text evidence="12">The sequence shown here is derived from an EMBL/GenBank/DDBJ whole genome shotgun (WGS) entry which is preliminary data.</text>
</comment>
<keyword evidence="5 7" id="KW-0648">Protein biosynthesis</keyword>
<comment type="subunit">
    <text evidence="7">Homodimer. The tRNA molecule binds across the dimer.</text>
</comment>
<evidence type="ECO:0000256" key="2">
    <source>
        <dbReference type="ARBA" id="ARBA00022598"/>
    </source>
</evidence>
<dbReference type="InterPro" id="IPR002317">
    <property type="entry name" value="Ser-tRNA-ligase_type_1"/>
</dbReference>
<dbReference type="HAMAP" id="MF_00176">
    <property type="entry name" value="Ser_tRNA_synth_type1"/>
    <property type="match status" value="1"/>
</dbReference>
<evidence type="ECO:0000256" key="1">
    <source>
        <dbReference type="ARBA" id="ARBA00022490"/>
    </source>
</evidence>
<feature type="compositionally biased region" description="Basic and acidic residues" evidence="10">
    <location>
        <begin position="1"/>
        <end position="12"/>
    </location>
</feature>